<dbReference type="Proteomes" id="UP000430564">
    <property type="component" value="Unassembled WGS sequence"/>
</dbReference>
<dbReference type="InterPro" id="IPR047650">
    <property type="entry name" value="Transpos_IS110"/>
</dbReference>
<dbReference type="RefSeq" id="WP_152158590.1">
    <property type="nucleotide sequence ID" value="NZ_WEHX01000052.1"/>
</dbReference>
<dbReference type="GO" id="GO:0003677">
    <property type="term" value="F:DNA binding"/>
    <property type="evidence" value="ECO:0007669"/>
    <property type="project" value="InterPro"/>
</dbReference>
<evidence type="ECO:0000313" key="5">
    <source>
        <dbReference type="Proteomes" id="UP000430564"/>
    </source>
</evidence>
<accession>A0A6I1EJ72</accession>
<evidence type="ECO:0000313" key="4">
    <source>
        <dbReference type="EMBL" id="KAB7657845.1"/>
    </source>
</evidence>
<dbReference type="AlphaFoldDB" id="A0A6I1EJ72"/>
<name>A0A6I1EJ72_9BURK</name>
<organism evidence="4 5">
    <name type="scientific">Sutterella seckii</name>
    <dbReference type="NCBI Taxonomy" id="1944635"/>
    <lineage>
        <taxon>Bacteria</taxon>
        <taxon>Pseudomonadati</taxon>
        <taxon>Pseudomonadota</taxon>
        <taxon>Betaproteobacteria</taxon>
        <taxon>Burkholderiales</taxon>
        <taxon>Sutterellaceae</taxon>
        <taxon>Sutterella</taxon>
    </lineage>
</organism>
<dbReference type="PANTHER" id="PTHR33055:SF3">
    <property type="entry name" value="PUTATIVE TRANSPOSASE FOR IS117-RELATED"/>
    <property type="match status" value="1"/>
</dbReference>
<dbReference type="Pfam" id="PF02371">
    <property type="entry name" value="Transposase_20"/>
    <property type="match status" value="1"/>
</dbReference>
<gene>
    <name evidence="4" type="ORF">GBM95_07865</name>
</gene>
<dbReference type="NCBIfam" id="NF033542">
    <property type="entry name" value="transpos_IS110"/>
    <property type="match status" value="1"/>
</dbReference>
<sequence>MTKKHTQTTLDVSIEYAVIGLDLAKYDVSLAAVTLNEGEVILIDRVTYAELYEIADKLSPTLFAVEPCNGYSQLNLELEARGHEMRVISGKAVKMWIDTHMSGQKTDINDALALARLTADPDLRPIRAKSLEECRIMTVQGVRQQLVGQRTKTIVSFKGFAQAWGIGIPAGRRNLKKMREAVEAKAELMGAAAVSALTTMLDRVKTLDDQIHQLDKDLEALVSANANGRLLKSVMGVGTQIAGRFITVVGDVKRFEKPRSLVAYIGCVPKNFITGHVNKPRQKKSSAPDLSSKGQGRISRRGDKLLRSLLMQGAACIYMQYCKRQLPDCQLTKWIDKQLAVRKPYGKIMVSLAAKLIRIAWAVLFYGEKFDIHRAGVPRSVLAAMAGQSSNEDAAAA</sequence>
<dbReference type="EMBL" id="WEHX01000052">
    <property type="protein sequence ID" value="KAB7657845.1"/>
    <property type="molecule type" value="Genomic_DNA"/>
</dbReference>
<evidence type="ECO:0000256" key="1">
    <source>
        <dbReference type="SAM" id="MobiDB-lite"/>
    </source>
</evidence>
<protein>
    <submittedName>
        <fullName evidence="4">IS110 family transposase</fullName>
    </submittedName>
</protein>
<proteinExistence type="predicted"/>
<dbReference type="InterPro" id="IPR003346">
    <property type="entry name" value="Transposase_20"/>
</dbReference>
<reference evidence="4 5" key="1">
    <citation type="submission" date="2019-10" db="EMBL/GenBank/DDBJ databases">
        <title>Genome diversity of Sutterella seckii.</title>
        <authorList>
            <person name="Chaplin A.V."/>
            <person name="Sokolova S.R."/>
            <person name="Mosin K.A."/>
            <person name="Ivanova E.L."/>
            <person name="Kochetkova T.O."/>
            <person name="Goltsov A.Y."/>
            <person name="Trofimov D.Y."/>
            <person name="Efimov B.A."/>
        </authorList>
    </citation>
    <scope>NUCLEOTIDE SEQUENCE [LARGE SCALE GENOMIC DNA]</scope>
    <source>
        <strain evidence="4 5">ASD393</strain>
    </source>
</reference>
<dbReference type="InterPro" id="IPR002525">
    <property type="entry name" value="Transp_IS110-like_N"/>
</dbReference>
<dbReference type="GO" id="GO:0006313">
    <property type="term" value="P:DNA transposition"/>
    <property type="evidence" value="ECO:0007669"/>
    <property type="project" value="InterPro"/>
</dbReference>
<feature type="region of interest" description="Disordered" evidence="1">
    <location>
        <begin position="276"/>
        <end position="298"/>
    </location>
</feature>
<evidence type="ECO:0000259" key="3">
    <source>
        <dbReference type="Pfam" id="PF02371"/>
    </source>
</evidence>
<dbReference type="OrthoDB" id="5289737at2"/>
<dbReference type="GO" id="GO:0004803">
    <property type="term" value="F:transposase activity"/>
    <property type="evidence" value="ECO:0007669"/>
    <property type="project" value="InterPro"/>
</dbReference>
<feature type="domain" description="Transposase IS116/IS110/IS902 C-terminal" evidence="3">
    <location>
        <begin position="229"/>
        <end position="285"/>
    </location>
</feature>
<dbReference type="PANTHER" id="PTHR33055">
    <property type="entry name" value="TRANSPOSASE FOR INSERTION SEQUENCE ELEMENT IS1111A"/>
    <property type="match status" value="1"/>
</dbReference>
<dbReference type="Pfam" id="PF01548">
    <property type="entry name" value="DEDD_Tnp_IS110"/>
    <property type="match status" value="1"/>
</dbReference>
<comment type="caution">
    <text evidence="4">The sequence shown here is derived from an EMBL/GenBank/DDBJ whole genome shotgun (WGS) entry which is preliminary data.</text>
</comment>
<feature type="domain" description="Transposase IS110-like N-terminal" evidence="2">
    <location>
        <begin position="19"/>
        <end position="157"/>
    </location>
</feature>
<evidence type="ECO:0000259" key="2">
    <source>
        <dbReference type="Pfam" id="PF01548"/>
    </source>
</evidence>